<accession>A0A1H3QA12</accession>
<keyword evidence="1" id="KW-0812">Transmembrane</keyword>
<organism evidence="2 3">
    <name type="scientific">Evansella caseinilytica</name>
    <dbReference type="NCBI Taxonomy" id="1503961"/>
    <lineage>
        <taxon>Bacteria</taxon>
        <taxon>Bacillati</taxon>
        <taxon>Bacillota</taxon>
        <taxon>Bacilli</taxon>
        <taxon>Bacillales</taxon>
        <taxon>Bacillaceae</taxon>
        <taxon>Evansella</taxon>
    </lineage>
</organism>
<name>A0A1H3QA12_9BACI</name>
<dbReference type="OrthoDB" id="9784784at2"/>
<feature type="transmembrane region" description="Helical" evidence="1">
    <location>
        <begin position="59"/>
        <end position="78"/>
    </location>
</feature>
<keyword evidence="1" id="KW-1133">Transmembrane helix</keyword>
<evidence type="ECO:0000313" key="3">
    <source>
        <dbReference type="Proteomes" id="UP000198935"/>
    </source>
</evidence>
<dbReference type="Proteomes" id="UP000198935">
    <property type="component" value="Unassembled WGS sequence"/>
</dbReference>
<evidence type="ECO:0000313" key="2">
    <source>
        <dbReference type="EMBL" id="SDZ09918.1"/>
    </source>
</evidence>
<dbReference type="EMBL" id="FNPI01000006">
    <property type="protein sequence ID" value="SDZ09918.1"/>
    <property type="molecule type" value="Genomic_DNA"/>
</dbReference>
<keyword evidence="1" id="KW-0472">Membrane</keyword>
<feature type="transmembrane region" description="Helical" evidence="1">
    <location>
        <begin position="104"/>
        <end position="129"/>
    </location>
</feature>
<reference evidence="3" key="1">
    <citation type="submission" date="2016-10" db="EMBL/GenBank/DDBJ databases">
        <authorList>
            <person name="Varghese N."/>
            <person name="Submissions S."/>
        </authorList>
    </citation>
    <scope>NUCLEOTIDE SEQUENCE [LARGE SCALE GENOMIC DNA]</scope>
    <source>
        <strain evidence="3">SP</strain>
    </source>
</reference>
<proteinExistence type="predicted"/>
<keyword evidence="3" id="KW-1185">Reference proteome</keyword>
<dbReference type="Pfam" id="PF12730">
    <property type="entry name" value="ABC2_membrane_4"/>
    <property type="match status" value="1"/>
</dbReference>
<evidence type="ECO:0000256" key="1">
    <source>
        <dbReference type="SAM" id="Phobius"/>
    </source>
</evidence>
<dbReference type="STRING" id="1503961.SAMN05421736_10672"/>
<dbReference type="AlphaFoldDB" id="A0A1H3QA12"/>
<feature type="transmembrane region" description="Helical" evidence="1">
    <location>
        <begin position="149"/>
        <end position="169"/>
    </location>
</feature>
<gene>
    <name evidence="2" type="ORF">SAMN05421736_10672</name>
</gene>
<feature type="transmembrane region" description="Helical" evidence="1">
    <location>
        <begin position="199"/>
        <end position="221"/>
    </location>
</feature>
<protein>
    <submittedName>
        <fullName evidence="2">ABC-2 family transporter protein</fullName>
    </submittedName>
</protein>
<sequence length="230" mass="25494">MFHLVGLEIKKFKLGGFIRNAFLANLILTALIIMIYFVEQTEPETIFSDYQQAFSFIDSFVRITFVVFASVLIAKMIIGEYKTKTISLMYTYPVNRKKMMAAKLFVVGSFTFSAVILANLFAGSVFVLVNSYYRYIPEPLTAELVFHSLLNITLGAAAAACISFVPLFFGMRKKSVPATIVSSLLLIGILSSNNNGFSLYSIIAIPLAVGVIGLVVAYFSIRNVEKEDIN</sequence>
<feature type="transmembrane region" description="Helical" evidence="1">
    <location>
        <begin position="21"/>
        <end position="39"/>
    </location>
</feature>
<feature type="transmembrane region" description="Helical" evidence="1">
    <location>
        <begin position="176"/>
        <end position="193"/>
    </location>
</feature>